<dbReference type="InterPro" id="IPR018378">
    <property type="entry name" value="C-type_lectin_CS"/>
</dbReference>
<dbReference type="PANTHER" id="PTHR22801">
    <property type="entry name" value="LITHOSTATHINE"/>
    <property type="match status" value="1"/>
</dbReference>
<gene>
    <name evidence="5" type="primary">LOC109472569</name>
</gene>
<dbReference type="InterPro" id="IPR001304">
    <property type="entry name" value="C-type_lectin-like"/>
</dbReference>
<dbReference type="PROSITE" id="PS50041">
    <property type="entry name" value="C_TYPE_LECTIN_2"/>
    <property type="match status" value="1"/>
</dbReference>
<feature type="compositionally biased region" description="Basic and acidic residues" evidence="2">
    <location>
        <begin position="8"/>
        <end position="19"/>
    </location>
</feature>
<dbReference type="PANTHER" id="PTHR22801:SF63">
    <property type="entry name" value="C-TYPE LECTIN DOMAIN-CONTAINING PROTEIN"/>
    <property type="match status" value="1"/>
</dbReference>
<sequence>MTSPSEEDFNKKDMEKVDELPAINENDEDVESHIYNIDYEDVDSHTYNYIDHDEVHKEPQAREHHISAGTPHVAADNKVTNPLTNAMNKPGGLQQTKHGAPRCKNGSSLLAGTCLRLSVTKLSYDDAKAACKKEEATLAVPKTKELDVALRDLVTGKGDNCQYWIGMRDKAKFVPWPLGSYWIWTWEDGSLVEGYKAWNPGQPSNPRFPRLCGQYWSRPTGSPMWDDDACYKPKRFICQHSPA</sequence>
<protein>
    <submittedName>
        <fullName evidence="5">CD209 antigen-like protein A</fullName>
    </submittedName>
</protein>
<dbReference type="OrthoDB" id="2142683at2759"/>
<dbReference type="GeneID" id="109472569"/>
<reference evidence="5" key="1">
    <citation type="submission" date="2025-08" db="UniProtKB">
        <authorList>
            <consortium name="RefSeq"/>
        </authorList>
    </citation>
    <scope>IDENTIFICATION</scope>
    <source>
        <tissue evidence="5">Gonad</tissue>
    </source>
</reference>
<dbReference type="Gene3D" id="3.10.100.10">
    <property type="entry name" value="Mannose-Binding Protein A, subunit A"/>
    <property type="match status" value="1"/>
</dbReference>
<feature type="region of interest" description="Disordered" evidence="2">
    <location>
        <begin position="1"/>
        <end position="25"/>
    </location>
</feature>
<evidence type="ECO:0000313" key="4">
    <source>
        <dbReference type="Proteomes" id="UP000515135"/>
    </source>
</evidence>
<dbReference type="AlphaFoldDB" id="A0A6P4YU99"/>
<dbReference type="InterPro" id="IPR050801">
    <property type="entry name" value="Ca-Dep_Lectins_ImmuneDev"/>
</dbReference>
<dbReference type="CDD" id="cd00037">
    <property type="entry name" value="CLECT"/>
    <property type="match status" value="1"/>
</dbReference>
<dbReference type="SUPFAM" id="SSF56436">
    <property type="entry name" value="C-type lectin-like"/>
    <property type="match status" value="1"/>
</dbReference>
<keyword evidence="4" id="KW-1185">Reference proteome</keyword>
<accession>A0A6P4YU99</accession>
<evidence type="ECO:0000256" key="2">
    <source>
        <dbReference type="SAM" id="MobiDB-lite"/>
    </source>
</evidence>
<evidence type="ECO:0000256" key="1">
    <source>
        <dbReference type="ARBA" id="ARBA00023157"/>
    </source>
</evidence>
<dbReference type="InterPro" id="IPR016187">
    <property type="entry name" value="CTDL_fold"/>
</dbReference>
<evidence type="ECO:0000259" key="3">
    <source>
        <dbReference type="PROSITE" id="PS50041"/>
    </source>
</evidence>
<dbReference type="PROSITE" id="PS00615">
    <property type="entry name" value="C_TYPE_LECTIN_1"/>
    <property type="match status" value="1"/>
</dbReference>
<dbReference type="KEGG" id="bbel:109472569"/>
<dbReference type="RefSeq" id="XP_019627913.1">
    <property type="nucleotide sequence ID" value="XM_019772354.1"/>
</dbReference>
<dbReference type="InterPro" id="IPR016186">
    <property type="entry name" value="C-type_lectin-like/link_sf"/>
</dbReference>
<keyword evidence="1" id="KW-1015">Disulfide bond</keyword>
<feature type="domain" description="C-type lectin" evidence="3">
    <location>
        <begin position="110"/>
        <end position="239"/>
    </location>
</feature>
<organism evidence="4 5">
    <name type="scientific">Branchiostoma belcheri</name>
    <name type="common">Amphioxus</name>
    <dbReference type="NCBI Taxonomy" id="7741"/>
    <lineage>
        <taxon>Eukaryota</taxon>
        <taxon>Metazoa</taxon>
        <taxon>Chordata</taxon>
        <taxon>Cephalochordata</taxon>
        <taxon>Leptocardii</taxon>
        <taxon>Amphioxiformes</taxon>
        <taxon>Branchiostomatidae</taxon>
        <taxon>Branchiostoma</taxon>
    </lineage>
</organism>
<proteinExistence type="predicted"/>
<dbReference type="SMART" id="SM00034">
    <property type="entry name" value="CLECT"/>
    <property type="match status" value="1"/>
</dbReference>
<name>A0A6P4YU99_BRABE</name>
<dbReference type="Proteomes" id="UP000515135">
    <property type="component" value="Unplaced"/>
</dbReference>
<dbReference type="Pfam" id="PF00059">
    <property type="entry name" value="Lectin_C"/>
    <property type="match status" value="1"/>
</dbReference>
<evidence type="ECO:0000313" key="5">
    <source>
        <dbReference type="RefSeq" id="XP_019627913.1"/>
    </source>
</evidence>